<proteinExistence type="predicted"/>
<dbReference type="Proteomes" id="UP000055048">
    <property type="component" value="Unassembled WGS sequence"/>
</dbReference>
<dbReference type="OrthoDB" id="10334417at2759"/>
<name>A0A0V0U8C4_9BILA</name>
<evidence type="ECO:0000313" key="2">
    <source>
        <dbReference type="Proteomes" id="UP000055048"/>
    </source>
</evidence>
<organism evidence="1 2">
    <name type="scientific">Trichinella murrelli</name>
    <dbReference type="NCBI Taxonomy" id="144512"/>
    <lineage>
        <taxon>Eukaryota</taxon>
        <taxon>Metazoa</taxon>
        <taxon>Ecdysozoa</taxon>
        <taxon>Nematoda</taxon>
        <taxon>Enoplea</taxon>
        <taxon>Dorylaimia</taxon>
        <taxon>Trichinellida</taxon>
        <taxon>Trichinellidae</taxon>
        <taxon>Trichinella</taxon>
    </lineage>
</organism>
<sequence>MLFAKIVKPTITAPASLEENLKCEMLNEIMNKFLGQNLVNVKLLMSGKTTGCFFDSSQREDHISPIVKPPDRWLKIVA</sequence>
<dbReference type="AlphaFoldDB" id="A0A0V0U8C4"/>
<protein>
    <submittedName>
        <fullName evidence="1">Uncharacterized protein</fullName>
    </submittedName>
</protein>
<keyword evidence="2" id="KW-1185">Reference proteome</keyword>
<gene>
    <name evidence="1" type="ORF">T05_8576</name>
</gene>
<reference evidence="1 2" key="1">
    <citation type="submission" date="2015-01" db="EMBL/GenBank/DDBJ databases">
        <title>Evolution of Trichinella species and genotypes.</title>
        <authorList>
            <person name="Korhonen P.K."/>
            <person name="Edoardo P."/>
            <person name="Giuseppe L.R."/>
            <person name="Gasser R.B."/>
        </authorList>
    </citation>
    <scope>NUCLEOTIDE SEQUENCE [LARGE SCALE GENOMIC DNA]</scope>
    <source>
        <strain evidence="1">ISS417</strain>
    </source>
</reference>
<comment type="caution">
    <text evidence="1">The sequence shown here is derived from an EMBL/GenBank/DDBJ whole genome shotgun (WGS) entry which is preliminary data.</text>
</comment>
<dbReference type="EMBL" id="JYDJ01000041">
    <property type="protein sequence ID" value="KRX47564.1"/>
    <property type="molecule type" value="Genomic_DNA"/>
</dbReference>
<evidence type="ECO:0000313" key="1">
    <source>
        <dbReference type="EMBL" id="KRX47564.1"/>
    </source>
</evidence>
<accession>A0A0V0U8C4</accession>